<reference evidence="1" key="1">
    <citation type="submission" date="2021-05" db="EMBL/GenBank/DDBJ databases">
        <authorList>
            <person name="Alioto T."/>
            <person name="Alioto T."/>
            <person name="Gomez Garrido J."/>
        </authorList>
    </citation>
    <scope>NUCLEOTIDE SEQUENCE</scope>
</reference>
<evidence type="ECO:0000313" key="1">
    <source>
        <dbReference type="EMBL" id="CAG6497801.1"/>
    </source>
</evidence>
<protein>
    <submittedName>
        <fullName evidence="1">(northern house mosquito) hypothetical protein</fullName>
    </submittedName>
</protein>
<accession>A0A8D8G7J7</accession>
<sequence>MPRQKCRLIDRINTARTVGSALTRFSTDFRSVSSLTVNTSFSLVSLWHNVISAWFPHSRQVSSVSFSSASLLWKDSSLAAGPSPFSSIRTVAVEIVAGGDDDDVAASSDLGFGEGLDFFSGGVEVAVASGSSWSFLELSTLLSLPFMLATSEESSLTWVCLLGDCLSVGLMNSKFSADESWPEGGAPCSTLSRRGLAVLE</sequence>
<dbReference type="EMBL" id="HBUE01134042">
    <property type="protein sequence ID" value="CAG6497801.1"/>
    <property type="molecule type" value="Transcribed_RNA"/>
</dbReference>
<dbReference type="AlphaFoldDB" id="A0A8D8G7J7"/>
<proteinExistence type="predicted"/>
<organism evidence="1">
    <name type="scientific">Culex pipiens</name>
    <name type="common">House mosquito</name>
    <dbReference type="NCBI Taxonomy" id="7175"/>
    <lineage>
        <taxon>Eukaryota</taxon>
        <taxon>Metazoa</taxon>
        <taxon>Ecdysozoa</taxon>
        <taxon>Arthropoda</taxon>
        <taxon>Hexapoda</taxon>
        <taxon>Insecta</taxon>
        <taxon>Pterygota</taxon>
        <taxon>Neoptera</taxon>
        <taxon>Endopterygota</taxon>
        <taxon>Diptera</taxon>
        <taxon>Nematocera</taxon>
        <taxon>Culicoidea</taxon>
        <taxon>Culicidae</taxon>
        <taxon>Culicinae</taxon>
        <taxon>Culicini</taxon>
        <taxon>Culex</taxon>
        <taxon>Culex</taxon>
    </lineage>
</organism>
<name>A0A8D8G7J7_CULPI</name>